<dbReference type="InterPro" id="IPR036866">
    <property type="entry name" value="RibonucZ/Hydroxyglut_hydro"/>
</dbReference>
<dbReference type="AlphaFoldDB" id="A0A918XS05"/>
<dbReference type="GO" id="GO:0016787">
    <property type="term" value="F:hydrolase activity"/>
    <property type="evidence" value="ECO:0007669"/>
    <property type="project" value="UniProtKB-KW"/>
</dbReference>
<comment type="caution">
    <text evidence="3">The sequence shown here is derived from an EMBL/GenBank/DDBJ whole genome shotgun (WGS) entry which is preliminary data.</text>
</comment>
<protein>
    <recommendedName>
        <fullName evidence="2">Metallo-beta-lactamase domain-containing protein</fullName>
    </recommendedName>
</protein>
<dbReference type="Gene3D" id="3.60.15.10">
    <property type="entry name" value="Ribonuclease Z/Hydroxyacylglutathione hydrolase-like"/>
    <property type="match status" value="1"/>
</dbReference>
<dbReference type="SUPFAM" id="SSF56281">
    <property type="entry name" value="Metallo-hydrolase/oxidoreductase"/>
    <property type="match status" value="1"/>
</dbReference>
<keyword evidence="1" id="KW-0378">Hydrolase</keyword>
<dbReference type="RefSeq" id="WP_189990047.1">
    <property type="nucleotide sequence ID" value="NZ_BMZS01000005.1"/>
</dbReference>
<evidence type="ECO:0000259" key="2">
    <source>
        <dbReference type="Pfam" id="PF12706"/>
    </source>
</evidence>
<evidence type="ECO:0000313" key="4">
    <source>
        <dbReference type="Proteomes" id="UP000630353"/>
    </source>
</evidence>
<accession>A0A918XS05</accession>
<evidence type="ECO:0000313" key="3">
    <source>
        <dbReference type="EMBL" id="GHD51176.1"/>
    </source>
</evidence>
<gene>
    <name evidence="3" type="ORF">GCM10017083_25300</name>
</gene>
<dbReference type="PANTHER" id="PTHR43546:SF9">
    <property type="entry name" value="L-ASCORBATE-6-PHOSPHATE LACTONASE ULAG-RELATED"/>
    <property type="match status" value="1"/>
</dbReference>
<dbReference type="EMBL" id="BMZS01000005">
    <property type="protein sequence ID" value="GHD51176.1"/>
    <property type="molecule type" value="Genomic_DNA"/>
</dbReference>
<feature type="domain" description="Metallo-beta-lactamase" evidence="2">
    <location>
        <begin position="33"/>
        <end position="153"/>
    </location>
</feature>
<sequence length="483" mass="55864">MPRDLVVQFISHACLKITGEFGTLVCDPWMLNQPVFNMSTWKFPAAVVPPEEVVRDVDYLFITHTHEDHFHIPSLDHFPRDVTILLPSYANMARLRAHSSERALREMGFYNIRRLDPWQTFLLGGNTPLVYVPSADTRWHDWENAGFVIEHHDCILLNMNDNLTDLPMCRQIAARWPKVDIAFIQSLGVTMFPGCFRMSEAEMRAAAAERQVGMADQRRMLDWIKPKRIVPFAGDFCWLDEAHFHKNWANRATPKLFEDLLAREYAGRAPELIAMLPSDTWSPRSGHDRRHPPIDWDNYLDEIRRVGRVMAPRVDAIRSFIEAAPRHDIEARTRALTERVERYIVRDAIDFSGRFRISVEGASPFAFCLVADPESGFRIVWGDDGPVDQILHVSEAVWAAILDGRIRWSLLQWVAEAEQPVPYRPEMGRFFFWLEYHVEDLNPPAPQVHLGGKMHPDRRVGVDPKKGVFEIDNEWDLAWLKGN</sequence>
<reference evidence="3" key="1">
    <citation type="journal article" date="2014" name="Int. J. Syst. Evol. Microbiol.">
        <title>Complete genome sequence of Corynebacterium casei LMG S-19264T (=DSM 44701T), isolated from a smear-ripened cheese.</title>
        <authorList>
            <consortium name="US DOE Joint Genome Institute (JGI-PGF)"/>
            <person name="Walter F."/>
            <person name="Albersmeier A."/>
            <person name="Kalinowski J."/>
            <person name="Ruckert C."/>
        </authorList>
    </citation>
    <scope>NUCLEOTIDE SEQUENCE</scope>
    <source>
        <strain evidence="3">KCTC 42651</strain>
    </source>
</reference>
<reference evidence="3" key="2">
    <citation type="submission" date="2020-09" db="EMBL/GenBank/DDBJ databases">
        <authorList>
            <person name="Sun Q."/>
            <person name="Kim S."/>
        </authorList>
    </citation>
    <scope>NUCLEOTIDE SEQUENCE</scope>
    <source>
        <strain evidence="3">KCTC 42651</strain>
    </source>
</reference>
<proteinExistence type="predicted"/>
<evidence type="ECO:0000256" key="1">
    <source>
        <dbReference type="ARBA" id="ARBA00022801"/>
    </source>
</evidence>
<dbReference type="PANTHER" id="PTHR43546">
    <property type="entry name" value="UPF0173 METAL-DEPENDENT HYDROLASE MJ1163-RELATED"/>
    <property type="match status" value="1"/>
</dbReference>
<dbReference type="InterPro" id="IPR001279">
    <property type="entry name" value="Metallo-B-lactamas"/>
</dbReference>
<keyword evidence="4" id="KW-1185">Reference proteome</keyword>
<dbReference type="Pfam" id="PF12706">
    <property type="entry name" value="Lactamase_B_2"/>
    <property type="match status" value="1"/>
</dbReference>
<organism evidence="3 4">
    <name type="scientific">Thalassobaculum fulvum</name>
    <dbReference type="NCBI Taxonomy" id="1633335"/>
    <lineage>
        <taxon>Bacteria</taxon>
        <taxon>Pseudomonadati</taxon>
        <taxon>Pseudomonadota</taxon>
        <taxon>Alphaproteobacteria</taxon>
        <taxon>Rhodospirillales</taxon>
        <taxon>Thalassobaculaceae</taxon>
        <taxon>Thalassobaculum</taxon>
    </lineage>
</organism>
<name>A0A918XS05_9PROT</name>
<dbReference type="InterPro" id="IPR050114">
    <property type="entry name" value="UPF0173_UPF0282_UlaG_hydrolase"/>
</dbReference>
<dbReference type="Proteomes" id="UP000630353">
    <property type="component" value="Unassembled WGS sequence"/>
</dbReference>